<dbReference type="EMBL" id="BAVS01000032">
    <property type="protein sequence ID" value="GAE94847.1"/>
    <property type="molecule type" value="Genomic_DNA"/>
</dbReference>
<dbReference type="Proteomes" id="UP000019102">
    <property type="component" value="Unassembled WGS sequence"/>
</dbReference>
<accession>W4VNQ7</accession>
<dbReference type="Gene3D" id="3.40.50.720">
    <property type="entry name" value="NAD(P)-binding Rossmann-like Domain"/>
    <property type="match status" value="1"/>
</dbReference>
<proteinExistence type="predicted"/>
<protein>
    <submittedName>
        <fullName evidence="1">Oxidoreductase domain protein</fullName>
    </submittedName>
</protein>
<evidence type="ECO:0000313" key="2">
    <source>
        <dbReference type="Proteomes" id="UP000019102"/>
    </source>
</evidence>
<keyword evidence="2" id="KW-1185">Reference proteome</keyword>
<organism evidence="1 2">
    <name type="scientific">Gracilibacillus boraciitolerans JCM 21714</name>
    <dbReference type="NCBI Taxonomy" id="1298598"/>
    <lineage>
        <taxon>Bacteria</taxon>
        <taxon>Bacillati</taxon>
        <taxon>Bacillota</taxon>
        <taxon>Bacilli</taxon>
        <taxon>Bacillales</taxon>
        <taxon>Bacillaceae</taxon>
        <taxon>Gracilibacillus</taxon>
    </lineage>
</organism>
<reference evidence="1 2" key="1">
    <citation type="journal article" date="2014" name="Genome Announc.">
        <title>Draft Genome Sequence of the Boron-Tolerant and Moderately Halotolerant Bacterium Gracilibacillus boraciitolerans JCM 21714T.</title>
        <authorList>
            <person name="Ahmed I."/>
            <person name="Oshima K."/>
            <person name="Suda W."/>
            <person name="Kitamura K."/>
            <person name="Iida T."/>
            <person name="Ohmori Y."/>
            <person name="Fujiwara T."/>
            <person name="Hattori M."/>
            <person name="Ohkuma M."/>
        </authorList>
    </citation>
    <scope>NUCLEOTIDE SEQUENCE [LARGE SCALE GENOMIC DNA]</scope>
    <source>
        <strain evidence="1 2">JCM 21714</strain>
    </source>
</reference>
<gene>
    <name evidence="1" type="ORF">JCM21714_4042</name>
</gene>
<dbReference type="AlphaFoldDB" id="W4VNQ7"/>
<dbReference type="STRING" id="1298598.JCM21714_4042"/>
<name>W4VNQ7_9BACI</name>
<sequence length="77" mass="8819">MDITRETGGGHIFLVNDDEERYINVKGKVGTPYYGELIRDCLERTEIAMTQEHALKAAELCLIAQNNAKKVDEYLFR</sequence>
<comment type="caution">
    <text evidence="1">The sequence shown here is derived from an EMBL/GenBank/DDBJ whole genome shotgun (WGS) entry which is preliminary data.</text>
</comment>
<dbReference type="Gene3D" id="3.30.360.10">
    <property type="entry name" value="Dihydrodipicolinate Reductase, domain 2"/>
    <property type="match status" value="1"/>
</dbReference>
<dbReference type="eggNOG" id="COG0673">
    <property type="taxonomic scope" value="Bacteria"/>
</dbReference>
<evidence type="ECO:0000313" key="1">
    <source>
        <dbReference type="EMBL" id="GAE94847.1"/>
    </source>
</evidence>